<dbReference type="PANTHER" id="PTHR46118">
    <property type="entry name" value="PROTEIN ABHD11"/>
    <property type="match status" value="1"/>
</dbReference>
<keyword evidence="6" id="KW-1185">Reference proteome</keyword>
<dbReference type="Proteomes" id="UP001530377">
    <property type="component" value="Unassembled WGS sequence"/>
</dbReference>
<sequence>MVSERQPFRRTTPEITEERSRRRMETNDVRSINRAMTMSSSNAPAALLLLLLLTTTLSRSPAWSFPPLSSAMQTTTITSDLASVNGGRRPMRLPRRPHPPSSTMMYGNNGHDGSATTSTTSAAAATEECREVDDGGGNCGGVVDLRYSEFLPPTATGMANHPPVIFLHGLLGNKRNFASLASSLSSQLRNPRTIYALDLRNHGENSHDWRSSMSYSEMARDVLAFMDCVVANNNNDDGRAVLVGHSMGGKVAQCLALMHPDRVAGLVVLDIAPVRYRSSGSGQGGGGNKGDGTGWRAVEEIVRSVSSLDLGELGTQATKRDVDRALRSRSSTLEDPALRAFVLTNLEQVAVNDRGGVDGNVKAPALRWKVNWDGIVNELDRIAGFDVHDRAMDDGVVVDPTPSSSSSGEVIEPRRTEGDDEHDGNGNDTNNNVQYKGDVFFIHGGASRFVRHSHISTIASYFPNHMLTTIRGSGHWVHAEAPDDTIALLKRYLDR</sequence>
<evidence type="ECO:0000313" key="6">
    <source>
        <dbReference type="Proteomes" id="UP001530377"/>
    </source>
</evidence>
<dbReference type="InterPro" id="IPR029058">
    <property type="entry name" value="AB_hydrolase_fold"/>
</dbReference>
<evidence type="ECO:0000256" key="3">
    <source>
        <dbReference type="SAM" id="MobiDB-lite"/>
    </source>
</evidence>
<comment type="similarity">
    <text evidence="1">Belongs to the AB hydrolase superfamily.</text>
</comment>
<dbReference type="GO" id="GO:0016787">
    <property type="term" value="F:hydrolase activity"/>
    <property type="evidence" value="ECO:0007669"/>
    <property type="project" value="UniProtKB-KW"/>
</dbReference>
<dbReference type="InterPro" id="IPR000073">
    <property type="entry name" value="AB_hydrolase_1"/>
</dbReference>
<feature type="domain" description="AB hydrolase-1" evidence="4">
    <location>
        <begin position="162"/>
        <end position="271"/>
    </location>
</feature>
<name>A0ABD3R2H5_9STRA</name>
<feature type="region of interest" description="Disordered" evidence="3">
    <location>
        <begin position="394"/>
        <end position="431"/>
    </location>
</feature>
<comment type="caution">
    <text evidence="5">The sequence shown here is derived from an EMBL/GenBank/DDBJ whole genome shotgun (WGS) entry which is preliminary data.</text>
</comment>
<dbReference type="EMBL" id="JALLPB020000725">
    <property type="protein sequence ID" value="KAL3806833.1"/>
    <property type="molecule type" value="Genomic_DNA"/>
</dbReference>
<proteinExistence type="inferred from homology"/>
<feature type="region of interest" description="Disordered" evidence="3">
    <location>
        <begin position="82"/>
        <end position="101"/>
    </location>
</feature>
<dbReference type="AlphaFoldDB" id="A0ABD3R2H5"/>
<evidence type="ECO:0000259" key="4">
    <source>
        <dbReference type="Pfam" id="PF00561"/>
    </source>
</evidence>
<gene>
    <name evidence="5" type="ORF">ACHAXA_002397</name>
</gene>
<evidence type="ECO:0000313" key="5">
    <source>
        <dbReference type="EMBL" id="KAL3806833.1"/>
    </source>
</evidence>
<dbReference type="PANTHER" id="PTHR46118:SF4">
    <property type="entry name" value="PROTEIN ABHD11"/>
    <property type="match status" value="1"/>
</dbReference>
<feature type="compositionally biased region" description="Basic and acidic residues" evidence="3">
    <location>
        <begin position="16"/>
        <end position="26"/>
    </location>
</feature>
<dbReference type="Gene3D" id="3.40.50.1820">
    <property type="entry name" value="alpha/beta hydrolase"/>
    <property type="match status" value="1"/>
</dbReference>
<protein>
    <recommendedName>
        <fullName evidence="4">AB hydrolase-1 domain-containing protein</fullName>
    </recommendedName>
</protein>
<evidence type="ECO:0000256" key="2">
    <source>
        <dbReference type="ARBA" id="ARBA00022801"/>
    </source>
</evidence>
<feature type="region of interest" description="Disordered" evidence="3">
    <location>
        <begin position="1"/>
        <end position="26"/>
    </location>
</feature>
<feature type="compositionally biased region" description="Basic residues" evidence="3">
    <location>
        <begin position="89"/>
        <end position="98"/>
    </location>
</feature>
<reference evidence="5 6" key="1">
    <citation type="submission" date="2024-10" db="EMBL/GenBank/DDBJ databases">
        <title>Updated reference genomes for cyclostephanoid diatoms.</title>
        <authorList>
            <person name="Roberts W.R."/>
            <person name="Alverson A.J."/>
        </authorList>
    </citation>
    <scope>NUCLEOTIDE SEQUENCE [LARGE SCALE GENOMIC DNA]</scope>
    <source>
        <strain evidence="5 6">AJA228-03</strain>
    </source>
</reference>
<dbReference type="Pfam" id="PF00561">
    <property type="entry name" value="Abhydrolase_1"/>
    <property type="match status" value="1"/>
</dbReference>
<accession>A0ABD3R2H5</accession>
<evidence type="ECO:0000256" key="1">
    <source>
        <dbReference type="ARBA" id="ARBA00008645"/>
    </source>
</evidence>
<keyword evidence="2" id="KW-0378">Hydrolase</keyword>
<organism evidence="5 6">
    <name type="scientific">Cyclostephanos tholiformis</name>
    <dbReference type="NCBI Taxonomy" id="382380"/>
    <lineage>
        <taxon>Eukaryota</taxon>
        <taxon>Sar</taxon>
        <taxon>Stramenopiles</taxon>
        <taxon>Ochrophyta</taxon>
        <taxon>Bacillariophyta</taxon>
        <taxon>Coscinodiscophyceae</taxon>
        <taxon>Thalassiosirophycidae</taxon>
        <taxon>Stephanodiscales</taxon>
        <taxon>Stephanodiscaceae</taxon>
        <taxon>Cyclostephanos</taxon>
    </lineage>
</organism>
<dbReference type="SUPFAM" id="SSF53474">
    <property type="entry name" value="alpha/beta-Hydrolases"/>
    <property type="match status" value="1"/>
</dbReference>